<evidence type="ECO:0008006" key="3">
    <source>
        <dbReference type="Google" id="ProtNLM"/>
    </source>
</evidence>
<proteinExistence type="predicted"/>
<dbReference type="InterPro" id="IPR001387">
    <property type="entry name" value="Cro/C1-type_HTH"/>
</dbReference>
<dbReference type="Proteomes" id="UP000249016">
    <property type="component" value="Unassembled WGS sequence"/>
</dbReference>
<dbReference type="SUPFAM" id="SSF47413">
    <property type="entry name" value="lambda repressor-like DNA-binding domains"/>
    <property type="match status" value="1"/>
</dbReference>
<dbReference type="InterPro" id="IPR010982">
    <property type="entry name" value="Lambda_DNA-bd_dom_sf"/>
</dbReference>
<protein>
    <recommendedName>
        <fullName evidence="3">Helix-turn-helix transcriptional regulator</fullName>
    </recommendedName>
</protein>
<dbReference type="AlphaFoldDB" id="A0A327NJX5"/>
<name>A0A327NJX5_9BACT</name>
<dbReference type="GO" id="GO:0003677">
    <property type="term" value="F:DNA binding"/>
    <property type="evidence" value="ECO:0007669"/>
    <property type="project" value="InterPro"/>
</dbReference>
<comment type="caution">
    <text evidence="1">The sequence shown here is derived from an EMBL/GenBank/DDBJ whole genome shotgun (WGS) entry which is preliminary data.</text>
</comment>
<evidence type="ECO:0000313" key="2">
    <source>
        <dbReference type="Proteomes" id="UP000249016"/>
    </source>
</evidence>
<gene>
    <name evidence="1" type="ORF">HMF3257_38760</name>
</gene>
<reference evidence="1 2" key="1">
    <citation type="submission" date="2018-06" db="EMBL/GenBank/DDBJ databases">
        <title>Spirosoma sp. HMF3257 Genome sequencing and assembly.</title>
        <authorList>
            <person name="Kang H."/>
            <person name="Cha I."/>
            <person name="Kim H."/>
            <person name="Kang J."/>
            <person name="Joh K."/>
        </authorList>
    </citation>
    <scope>NUCLEOTIDE SEQUENCE [LARGE SCALE GENOMIC DNA]</scope>
    <source>
        <strain evidence="1 2">HMF3257</strain>
    </source>
</reference>
<dbReference type="EMBL" id="QLII01000004">
    <property type="protein sequence ID" value="RAI72858.1"/>
    <property type="molecule type" value="Genomic_DNA"/>
</dbReference>
<dbReference type="RefSeq" id="WP_111351330.1">
    <property type="nucleotide sequence ID" value="NZ_QLII01000004.1"/>
</dbReference>
<organism evidence="1 2">
    <name type="scientific">Spirosoma telluris</name>
    <dbReference type="NCBI Taxonomy" id="2183553"/>
    <lineage>
        <taxon>Bacteria</taxon>
        <taxon>Pseudomonadati</taxon>
        <taxon>Bacteroidota</taxon>
        <taxon>Cytophagia</taxon>
        <taxon>Cytophagales</taxon>
        <taxon>Cytophagaceae</taxon>
        <taxon>Spirosoma</taxon>
    </lineage>
</organism>
<keyword evidence="2" id="KW-1185">Reference proteome</keyword>
<evidence type="ECO:0000313" key="1">
    <source>
        <dbReference type="EMBL" id="RAI72858.1"/>
    </source>
</evidence>
<accession>A0A327NJX5</accession>
<dbReference type="CDD" id="cd00093">
    <property type="entry name" value="HTH_XRE"/>
    <property type="match status" value="1"/>
</dbReference>
<sequence length="90" mass="10237">MYRCGTDPSKEPRIYAKNSEVAHIFKSVIQALDLKVYEFADRMGMGKQVAYDYTMGKKSPNWERLAKIKEVFPQVSGDFLLTGKGSVLKE</sequence>